<dbReference type="OrthoDB" id="4259138at2759"/>
<dbReference type="RefSeq" id="XP_022490483.1">
    <property type="nucleotide sequence ID" value="XM_022630083.1"/>
</dbReference>
<evidence type="ECO:0000313" key="1">
    <source>
        <dbReference type="EMBL" id="OGE55053.1"/>
    </source>
</evidence>
<dbReference type="EMBL" id="LXJU01000005">
    <property type="protein sequence ID" value="OGE55053.1"/>
    <property type="molecule type" value="Genomic_DNA"/>
</dbReference>
<keyword evidence="2" id="KW-1185">Reference proteome</keyword>
<dbReference type="GO" id="GO:0008237">
    <property type="term" value="F:metallopeptidase activity"/>
    <property type="evidence" value="ECO:0007669"/>
    <property type="project" value="InterPro"/>
</dbReference>
<dbReference type="Proteomes" id="UP000177622">
    <property type="component" value="Unassembled WGS sequence"/>
</dbReference>
<reference evidence="1 2" key="1">
    <citation type="journal article" date="2016" name="Sci. Rep.">
        <title>Penicillium arizonense, a new, genome sequenced fungal species, reveals a high chemical diversity in secreted metabolites.</title>
        <authorList>
            <person name="Grijseels S."/>
            <person name="Nielsen J.C."/>
            <person name="Randelovic M."/>
            <person name="Nielsen J."/>
            <person name="Nielsen K.F."/>
            <person name="Workman M."/>
            <person name="Frisvad J.C."/>
        </authorList>
    </citation>
    <scope>NUCLEOTIDE SEQUENCE [LARGE SCALE GENOMIC DNA]</scope>
    <source>
        <strain evidence="1 2">CBS 141311</strain>
    </source>
</reference>
<protein>
    <submittedName>
        <fullName evidence="1">Uncharacterized protein</fullName>
    </submittedName>
</protein>
<dbReference type="GeneID" id="34574817"/>
<organism evidence="1 2">
    <name type="scientific">Penicillium arizonense</name>
    <dbReference type="NCBI Taxonomy" id="1835702"/>
    <lineage>
        <taxon>Eukaryota</taxon>
        <taxon>Fungi</taxon>
        <taxon>Dikarya</taxon>
        <taxon>Ascomycota</taxon>
        <taxon>Pezizomycotina</taxon>
        <taxon>Eurotiomycetes</taxon>
        <taxon>Eurotiomycetidae</taxon>
        <taxon>Eurotiales</taxon>
        <taxon>Aspergillaceae</taxon>
        <taxon>Penicillium</taxon>
    </lineage>
</organism>
<accession>A0A1F5LPB0</accession>
<dbReference type="InterPro" id="IPR024079">
    <property type="entry name" value="MetalloPept_cat_dom_sf"/>
</dbReference>
<dbReference type="AlphaFoldDB" id="A0A1F5LPB0"/>
<evidence type="ECO:0000313" key="2">
    <source>
        <dbReference type="Proteomes" id="UP000177622"/>
    </source>
</evidence>
<dbReference type="Gene3D" id="3.40.390.10">
    <property type="entry name" value="Collagenase (Catalytic Domain)"/>
    <property type="match status" value="1"/>
</dbReference>
<comment type="caution">
    <text evidence="1">The sequence shown here is derived from an EMBL/GenBank/DDBJ whole genome shotgun (WGS) entry which is preliminary data.</text>
</comment>
<proteinExistence type="predicted"/>
<sequence length="187" mass="21729">MKIEDTEAVQIVEKTLKRVEEFLDGGDENVMKESPDGIWVPPAIERVEEFQDFLWKLRNGIWVRNTAIPYWSDDLDEYFFDDAYSGKTYCTFPNENMAVTQDQTIPTTVTLYPNSFTTTKYVDHLGSKIPERGTLLEDILPRSATLYHELFHLTLSNSNTPDVTYSWKEQQRLLEPPSNTKKPKSLR</sequence>
<name>A0A1F5LPB0_PENAI</name>
<gene>
    <name evidence="1" type="ORF">PENARI_c005G12380</name>
</gene>